<protein>
    <submittedName>
        <fullName evidence="1">Uncharacterized protein</fullName>
    </submittedName>
</protein>
<name>A0ACC6M8D9_9BACI</name>
<dbReference type="Proteomes" id="UP001277972">
    <property type="component" value="Unassembled WGS sequence"/>
</dbReference>
<reference evidence="1" key="1">
    <citation type="submission" date="2023-11" db="EMBL/GenBank/DDBJ databases">
        <title>Gracilibacillus pellucida a moderately halophilic bacterium isolated from saline soil in Xinjiang province.</title>
        <authorList>
            <person name="Zhang Z."/>
            <person name="Tan F."/>
            <person name="Wang Y."/>
            <person name="Xia M."/>
        </authorList>
    </citation>
    <scope>NUCLEOTIDE SEQUENCE</scope>
    <source>
        <strain evidence="1">S3-1-1</strain>
    </source>
</reference>
<sequence length="100" mass="11490">MSKAVCLLSVIHDPKEKIIEDLREVIHKISVAYIDKLVCISDQTTKEIVNLLEDADFNVKIIPKQGAANARRSVVQFASDRDYSHYHYCDLWRFVVVQAD</sequence>
<evidence type="ECO:0000313" key="2">
    <source>
        <dbReference type="Proteomes" id="UP001277972"/>
    </source>
</evidence>
<accession>A0ACC6M8D9</accession>
<dbReference type="EMBL" id="JAWZSR010000009">
    <property type="protein sequence ID" value="MDX8047146.1"/>
    <property type="molecule type" value="Genomic_DNA"/>
</dbReference>
<keyword evidence="2" id="KW-1185">Reference proteome</keyword>
<evidence type="ECO:0000313" key="1">
    <source>
        <dbReference type="EMBL" id="MDX8047146.1"/>
    </source>
</evidence>
<proteinExistence type="predicted"/>
<organism evidence="1 2">
    <name type="scientific">Gracilibacillus pellucidus</name>
    <dbReference type="NCBI Taxonomy" id="3095368"/>
    <lineage>
        <taxon>Bacteria</taxon>
        <taxon>Bacillati</taxon>
        <taxon>Bacillota</taxon>
        <taxon>Bacilli</taxon>
        <taxon>Bacillales</taxon>
        <taxon>Bacillaceae</taxon>
        <taxon>Gracilibacillus</taxon>
    </lineage>
</organism>
<comment type="caution">
    <text evidence="1">The sequence shown here is derived from an EMBL/GenBank/DDBJ whole genome shotgun (WGS) entry which is preliminary data.</text>
</comment>
<gene>
    <name evidence="1" type="ORF">SH601_14230</name>
</gene>